<dbReference type="InterPro" id="IPR001638">
    <property type="entry name" value="Solute-binding_3/MltF_N"/>
</dbReference>
<accession>A0A6L6PBI2</accession>
<dbReference type="PANTHER" id="PTHR35936">
    <property type="entry name" value="MEMBRANE-BOUND LYTIC MUREIN TRANSGLYCOSYLASE F"/>
    <property type="match status" value="1"/>
</dbReference>
<dbReference type="SMART" id="SM00062">
    <property type="entry name" value="PBPb"/>
    <property type="match status" value="1"/>
</dbReference>
<comment type="caution">
    <text evidence="3">The sequence shown here is derived from an EMBL/GenBank/DDBJ whole genome shotgun (WGS) entry which is preliminary data.</text>
</comment>
<keyword evidence="1" id="KW-0732">Signal</keyword>
<feature type="domain" description="Solute-binding protein family 3/N-terminal" evidence="2">
    <location>
        <begin position="37"/>
        <end position="261"/>
    </location>
</feature>
<protein>
    <submittedName>
        <fullName evidence="3">Transporter substrate-binding domain-containing protein</fullName>
    </submittedName>
</protein>
<name>A0A6L6PBI2_9BURK</name>
<reference evidence="3 4" key="1">
    <citation type="submission" date="2019-11" db="EMBL/GenBank/DDBJ databases">
        <title>Type strains purchased from KCTC, JCM and DSMZ.</title>
        <authorList>
            <person name="Lu H."/>
        </authorList>
    </citation>
    <scope>NUCLEOTIDE SEQUENCE [LARGE SCALE GENOMIC DNA]</scope>
    <source>
        <strain evidence="3 4">KCTC 22382</strain>
    </source>
</reference>
<dbReference type="Pfam" id="PF00497">
    <property type="entry name" value="SBP_bac_3"/>
    <property type="match status" value="1"/>
</dbReference>
<dbReference type="PANTHER" id="PTHR35936:SF25">
    <property type="entry name" value="ABC TRANSPORTER SUBSTRATE-BINDING PROTEIN"/>
    <property type="match status" value="1"/>
</dbReference>
<organism evidence="3 4">
    <name type="scientific">Duganella radicis</name>
    <dbReference type="NCBI Taxonomy" id="551988"/>
    <lineage>
        <taxon>Bacteria</taxon>
        <taxon>Pseudomonadati</taxon>
        <taxon>Pseudomonadota</taxon>
        <taxon>Betaproteobacteria</taxon>
        <taxon>Burkholderiales</taxon>
        <taxon>Oxalobacteraceae</taxon>
        <taxon>Telluria group</taxon>
        <taxon>Duganella</taxon>
    </lineage>
</organism>
<keyword evidence="4" id="KW-1185">Reference proteome</keyword>
<evidence type="ECO:0000259" key="2">
    <source>
        <dbReference type="SMART" id="SM00062"/>
    </source>
</evidence>
<proteinExistence type="predicted"/>
<dbReference type="AlphaFoldDB" id="A0A6L6PBI2"/>
<evidence type="ECO:0000313" key="4">
    <source>
        <dbReference type="Proteomes" id="UP000475582"/>
    </source>
</evidence>
<sequence length="262" mass="29839">MMHGSVSRRRALISLCGMALGALPHFSWSRPPAEHELVVIGTRFENIYERRPNGEFGGMGVDLLRLFAQRHGYQLRFEIYPWRRAQELINGARADVLVGPYKTVERTRTMLFSGQAFFQDQVAFYVRADAMPVWEGDYHMLRGRRIVTLNGWNYGPAFTKAAPQLNISVTNSVENGLKMLTAAHVEMFATNRRDTDPVVAALGMQDKVMALAPLIDVQDAYFAYPLSPRFRDMPRQMDQMLAEMKARGELQKLARRYGVIPP</sequence>
<dbReference type="SUPFAM" id="SSF53850">
    <property type="entry name" value="Periplasmic binding protein-like II"/>
    <property type="match status" value="1"/>
</dbReference>
<dbReference type="Gene3D" id="3.40.190.10">
    <property type="entry name" value="Periplasmic binding protein-like II"/>
    <property type="match status" value="2"/>
</dbReference>
<evidence type="ECO:0000256" key="1">
    <source>
        <dbReference type="ARBA" id="ARBA00022729"/>
    </source>
</evidence>
<evidence type="ECO:0000313" key="3">
    <source>
        <dbReference type="EMBL" id="MTV36436.1"/>
    </source>
</evidence>
<gene>
    <name evidence="3" type="ORF">GM676_02415</name>
</gene>
<dbReference type="EMBL" id="WNKY01000001">
    <property type="protein sequence ID" value="MTV36436.1"/>
    <property type="molecule type" value="Genomic_DNA"/>
</dbReference>
<dbReference type="Proteomes" id="UP000475582">
    <property type="component" value="Unassembled WGS sequence"/>
</dbReference>